<reference evidence="3" key="1">
    <citation type="submission" date="2021-06" db="EMBL/GenBank/DDBJ databases">
        <authorList>
            <person name="Hodson N. C."/>
            <person name="Mongue J. A."/>
            <person name="Jaron S. K."/>
        </authorList>
    </citation>
    <scope>NUCLEOTIDE SEQUENCE</scope>
</reference>
<feature type="region of interest" description="Disordered" evidence="2">
    <location>
        <begin position="1"/>
        <end position="33"/>
    </location>
</feature>
<dbReference type="AlphaFoldDB" id="A0A8J2LRZ0"/>
<comment type="caution">
    <text evidence="3">The sequence shown here is derived from an EMBL/GenBank/DDBJ whole genome shotgun (WGS) entry which is preliminary data.</text>
</comment>
<gene>
    <name evidence="3" type="ORF">AFUS01_LOCUS45901</name>
</gene>
<protein>
    <submittedName>
        <fullName evidence="3">Uncharacterized protein</fullName>
    </submittedName>
</protein>
<keyword evidence="1" id="KW-0175">Coiled coil</keyword>
<accession>A0A8J2LRZ0</accession>
<dbReference type="EMBL" id="CAJVCH010571124">
    <property type="protein sequence ID" value="CAG7836681.1"/>
    <property type="molecule type" value="Genomic_DNA"/>
</dbReference>
<dbReference type="Proteomes" id="UP000708208">
    <property type="component" value="Unassembled WGS sequence"/>
</dbReference>
<keyword evidence="4" id="KW-1185">Reference proteome</keyword>
<feature type="compositionally biased region" description="Low complexity" evidence="2">
    <location>
        <begin position="16"/>
        <end position="28"/>
    </location>
</feature>
<organism evidence="3 4">
    <name type="scientific">Allacma fusca</name>
    <dbReference type="NCBI Taxonomy" id="39272"/>
    <lineage>
        <taxon>Eukaryota</taxon>
        <taxon>Metazoa</taxon>
        <taxon>Ecdysozoa</taxon>
        <taxon>Arthropoda</taxon>
        <taxon>Hexapoda</taxon>
        <taxon>Collembola</taxon>
        <taxon>Symphypleona</taxon>
        <taxon>Sminthuridae</taxon>
        <taxon>Allacma</taxon>
    </lineage>
</organism>
<name>A0A8J2LRZ0_9HEXA</name>
<evidence type="ECO:0000256" key="1">
    <source>
        <dbReference type="SAM" id="Coils"/>
    </source>
</evidence>
<sequence length="232" mass="26136">MSPKKGRASVPDLNLSSPGSSSSGPWSPTEEDFNALIAEQEGQWSPTKTDFDKLMAEQDCFEISFREEKKKNECLTKDFRRLKEESKKNRQAYMKLAQELQALTMKCAGQEKVIKTQEDLLTSQSAQIEDMQKKLTELKAELAASECKMQPSVISTSKDLNNNNDFNTDFLTMSGPVKPHIEDRGPRPKNRRSLVSQLVQGFEAVVAAKTLEFTAESKSARRKTTIPLIRNE</sequence>
<evidence type="ECO:0000313" key="4">
    <source>
        <dbReference type="Proteomes" id="UP000708208"/>
    </source>
</evidence>
<evidence type="ECO:0000256" key="2">
    <source>
        <dbReference type="SAM" id="MobiDB-lite"/>
    </source>
</evidence>
<feature type="coiled-coil region" evidence="1">
    <location>
        <begin position="65"/>
        <end position="148"/>
    </location>
</feature>
<proteinExistence type="predicted"/>
<evidence type="ECO:0000313" key="3">
    <source>
        <dbReference type="EMBL" id="CAG7836681.1"/>
    </source>
</evidence>